<evidence type="ECO:0000313" key="2">
    <source>
        <dbReference type="Proteomes" id="UP001642464"/>
    </source>
</evidence>
<dbReference type="PROSITE" id="PS00092">
    <property type="entry name" value="N6_MTASE"/>
    <property type="match status" value="1"/>
</dbReference>
<gene>
    <name evidence="1" type="ORF">SCF082_LOCUS19152</name>
</gene>
<proteinExistence type="predicted"/>
<dbReference type="EMBL" id="CAXAMM010013014">
    <property type="protein sequence ID" value="CAK9030280.1"/>
    <property type="molecule type" value="Genomic_DNA"/>
</dbReference>
<evidence type="ECO:0000313" key="1">
    <source>
        <dbReference type="EMBL" id="CAK9030280.1"/>
    </source>
</evidence>
<dbReference type="PANTHER" id="PTHR39444:SF3">
    <property type="entry name" value="SITE-SPECIFIC DNA-METHYLTRANSFERASE (ADENINE-SPECIFIC)"/>
    <property type="match status" value="1"/>
</dbReference>
<dbReference type="InterPro" id="IPR002052">
    <property type="entry name" value="DNA_methylase_N6_adenine_CS"/>
</dbReference>
<dbReference type="Proteomes" id="UP001642464">
    <property type="component" value="Unassembled WGS sequence"/>
</dbReference>
<comment type="caution">
    <text evidence="1">The sequence shown here is derived from an EMBL/GenBank/DDBJ whole genome shotgun (WGS) entry which is preliminary data.</text>
</comment>
<organism evidence="1 2">
    <name type="scientific">Durusdinium trenchii</name>
    <dbReference type="NCBI Taxonomy" id="1381693"/>
    <lineage>
        <taxon>Eukaryota</taxon>
        <taxon>Sar</taxon>
        <taxon>Alveolata</taxon>
        <taxon>Dinophyceae</taxon>
        <taxon>Suessiales</taxon>
        <taxon>Symbiodiniaceae</taxon>
        <taxon>Durusdinium</taxon>
    </lineage>
</organism>
<name>A0ABP0KTT3_9DINO</name>
<reference evidence="1 2" key="1">
    <citation type="submission" date="2024-02" db="EMBL/GenBank/DDBJ databases">
        <authorList>
            <person name="Chen Y."/>
            <person name="Shah S."/>
            <person name="Dougan E. K."/>
            <person name="Thang M."/>
            <person name="Chan C."/>
        </authorList>
    </citation>
    <scope>NUCLEOTIDE SEQUENCE [LARGE SCALE GENOMIC DNA]</scope>
</reference>
<accession>A0ABP0KTT3</accession>
<dbReference type="PANTHER" id="PTHR39444">
    <property type="entry name" value="SITE-SPECIFIC DNA-METHYLTRANSFERASE (ADENINE-SPECIFIC)"/>
    <property type="match status" value="1"/>
</dbReference>
<keyword evidence="2" id="KW-1185">Reference proteome</keyword>
<protein>
    <submittedName>
        <fullName evidence="1">Chloroplastic</fullName>
    </submittedName>
</protein>
<sequence>MTPYYCMGACVRHMAALGFYNVWNQPLDFYNSEESIPEYDVLVTNPPYSQEHVDAIFRFAAKSKRPSCLLVPNYTIETKLFERLFKKKKLIFLGPERRYVYRSPPELRPSLRNKQRKYVAPYVTLWVLTALPRVEAPPGCVLCTSRDELPARLRGVAKAAPEALERKAFNEFCRENGLGKLCATWARQGSCADGPPSDDDGAVRRRTSSDDVLGSEFRTFLQCVALLLEALFVLSCEYKRNEVVNRGTGVVMPRVWVQGTFQRPA</sequence>